<keyword evidence="3" id="KW-1185">Reference proteome</keyword>
<comment type="caution">
    <text evidence="2">The sequence shown here is derived from an EMBL/GenBank/DDBJ whole genome shotgun (WGS) entry which is preliminary data.</text>
</comment>
<protein>
    <submittedName>
        <fullName evidence="2">Uncharacterized protein</fullName>
    </submittedName>
</protein>
<name>A0A0B1PEN7_UNCNE</name>
<reference evidence="2 3" key="1">
    <citation type="journal article" date="2014" name="BMC Genomics">
        <title>Adaptive genomic structural variation in the grape powdery mildew pathogen, Erysiphe necator.</title>
        <authorList>
            <person name="Jones L."/>
            <person name="Riaz S."/>
            <person name="Morales-Cruz A."/>
            <person name="Amrine K.C."/>
            <person name="McGuire B."/>
            <person name="Gubler W.D."/>
            <person name="Walker M.A."/>
            <person name="Cantu D."/>
        </authorList>
    </citation>
    <scope>NUCLEOTIDE SEQUENCE [LARGE SCALE GENOMIC DNA]</scope>
    <source>
        <strain evidence="3">c</strain>
    </source>
</reference>
<sequence>MESQNITNLFLPHSHYCIPSNLKTPSSGFQLQQQVVPDPSQRQTPHGAYPRGGTATSSPLASLDGWHTPSDARRPEQD</sequence>
<dbReference type="HOGENOM" id="CLU_2623843_0_0_1"/>
<dbReference type="Proteomes" id="UP000030854">
    <property type="component" value="Unassembled WGS sequence"/>
</dbReference>
<evidence type="ECO:0000313" key="3">
    <source>
        <dbReference type="Proteomes" id="UP000030854"/>
    </source>
</evidence>
<accession>A0A0B1PEN7</accession>
<dbReference type="AlphaFoldDB" id="A0A0B1PEN7"/>
<feature type="compositionally biased region" description="Polar residues" evidence="1">
    <location>
        <begin position="28"/>
        <end position="44"/>
    </location>
</feature>
<gene>
    <name evidence="2" type="ORF">EV44_g1743</name>
</gene>
<dbReference type="EMBL" id="JNVN01000423">
    <property type="protein sequence ID" value="KHJ35366.1"/>
    <property type="molecule type" value="Genomic_DNA"/>
</dbReference>
<feature type="region of interest" description="Disordered" evidence="1">
    <location>
        <begin position="28"/>
        <end position="78"/>
    </location>
</feature>
<proteinExistence type="predicted"/>
<organism evidence="2 3">
    <name type="scientific">Uncinula necator</name>
    <name type="common">Grape powdery mildew</name>
    <dbReference type="NCBI Taxonomy" id="52586"/>
    <lineage>
        <taxon>Eukaryota</taxon>
        <taxon>Fungi</taxon>
        <taxon>Dikarya</taxon>
        <taxon>Ascomycota</taxon>
        <taxon>Pezizomycotina</taxon>
        <taxon>Leotiomycetes</taxon>
        <taxon>Erysiphales</taxon>
        <taxon>Erysiphaceae</taxon>
        <taxon>Erysiphe</taxon>
    </lineage>
</organism>
<evidence type="ECO:0000313" key="2">
    <source>
        <dbReference type="EMBL" id="KHJ35366.1"/>
    </source>
</evidence>
<evidence type="ECO:0000256" key="1">
    <source>
        <dbReference type="SAM" id="MobiDB-lite"/>
    </source>
</evidence>